<reference evidence="6 7" key="1">
    <citation type="submission" date="2017-10" db="EMBL/GenBank/DDBJ databases">
        <title>Frigbacter circumglobatus gen. nov. sp. nov., isolated from sediment cultured in situ.</title>
        <authorList>
            <person name="Zhao Z."/>
        </authorList>
    </citation>
    <scope>NUCLEOTIDE SEQUENCE [LARGE SCALE GENOMIC DNA]</scope>
    <source>
        <strain evidence="6 7">ZYL</strain>
    </source>
</reference>
<gene>
    <name evidence="6" type="ORF">CRD36_00755</name>
</gene>
<dbReference type="FunCoup" id="A0A2G4YW28">
    <property type="interactions" value="478"/>
</dbReference>
<dbReference type="Proteomes" id="UP000229730">
    <property type="component" value="Unassembled WGS sequence"/>
</dbReference>
<dbReference type="InterPro" id="IPR036866">
    <property type="entry name" value="RibonucZ/Hydroxyglut_hydro"/>
</dbReference>
<dbReference type="InterPro" id="IPR051453">
    <property type="entry name" value="MBL_Glyoxalase_II"/>
</dbReference>
<dbReference type="PANTHER" id="PTHR46233">
    <property type="entry name" value="HYDROXYACYLGLUTATHIONE HYDROLASE GLOC"/>
    <property type="match status" value="1"/>
</dbReference>
<evidence type="ECO:0000259" key="5">
    <source>
        <dbReference type="SMART" id="SM00849"/>
    </source>
</evidence>
<keyword evidence="2" id="KW-0479">Metal-binding</keyword>
<dbReference type="AlphaFoldDB" id="A0A2G4YW28"/>
<dbReference type="EMBL" id="PDEM01000007">
    <property type="protein sequence ID" value="PHZ86450.1"/>
    <property type="molecule type" value="Genomic_DNA"/>
</dbReference>
<evidence type="ECO:0000256" key="1">
    <source>
        <dbReference type="ARBA" id="ARBA00001947"/>
    </source>
</evidence>
<dbReference type="CDD" id="cd07737">
    <property type="entry name" value="YcbL-like_MBL-fold"/>
    <property type="match status" value="1"/>
</dbReference>
<dbReference type="Pfam" id="PF00753">
    <property type="entry name" value="Lactamase_B"/>
    <property type="match status" value="1"/>
</dbReference>
<protein>
    <recommendedName>
        <fullName evidence="5">Metallo-beta-lactamase domain-containing protein</fullName>
    </recommendedName>
</protein>
<keyword evidence="7" id="KW-1185">Reference proteome</keyword>
<dbReference type="RefSeq" id="WP_099470827.1">
    <property type="nucleotide sequence ID" value="NZ_CP041025.1"/>
</dbReference>
<comment type="cofactor">
    <cofactor evidence="1">
        <name>Zn(2+)</name>
        <dbReference type="ChEBI" id="CHEBI:29105"/>
    </cofactor>
</comment>
<dbReference type="GO" id="GO:0046872">
    <property type="term" value="F:metal ion binding"/>
    <property type="evidence" value="ECO:0007669"/>
    <property type="project" value="UniProtKB-KW"/>
</dbReference>
<sequence length="213" mass="23331">MLKAKIIPVTPFQQNCTLLWCDETMKGAVVDAGGEVDVILDAIKAQGVEVEKILITHGHLDHAGGAAELAERLHIPIIGPQKEDKFWIDQIPDNCRTYGIPVGRSFNPDQWLEGGDQVMVGNVTLDVYYCPGHTPGHVIFHNKEAKFAQVGDVLFHGSIGRTDFPRGDHATLLKSIREQLWPLGDDTTFVSGHGPVSTFGQERATNPFVRDGA</sequence>
<organism evidence="6 7">
    <name type="scientific">Paremcibacter congregatus</name>
    <dbReference type="NCBI Taxonomy" id="2043170"/>
    <lineage>
        <taxon>Bacteria</taxon>
        <taxon>Pseudomonadati</taxon>
        <taxon>Pseudomonadota</taxon>
        <taxon>Alphaproteobacteria</taxon>
        <taxon>Emcibacterales</taxon>
        <taxon>Emcibacteraceae</taxon>
        <taxon>Paremcibacter</taxon>
    </lineage>
</organism>
<dbReference type="SMART" id="SM00849">
    <property type="entry name" value="Lactamase_B"/>
    <property type="match status" value="1"/>
</dbReference>
<dbReference type="PANTHER" id="PTHR46233:SF3">
    <property type="entry name" value="HYDROXYACYLGLUTATHIONE HYDROLASE GLOC"/>
    <property type="match status" value="1"/>
</dbReference>
<evidence type="ECO:0000313" key="6">
    <source>
        <dbReference type="EMBL" id="PHZ86450.1"/>
    </source>
</evidence>
<name>A0A2G4YW28_9PROT</name>
<dbReference type="InterPro" id="IPR001279">
    <property type="entry name" value="Metallo-B-lactamas"/>
</dbReference>
<keyword evidence="3" id="KW-0378">Hydrolase</keyword>
<accession>A0A2G4YW28</accession>
<dbReference type="Gene3D" id="3.60.15.10">
    <property type="entry name" value="Ribonuclease Z/Hydroxyacylglutathione hydrolase-like"/>
    <property type="match status" value="1"/>
</dbReference>
<dbReference type="InParanoid" id="A0A2G4YW28"/>
<dbReference type="SUPFAM" id="SSF56281">
    <property type="entry name" value="Metallo-hydrolase/oxidoreductase"/>
    <property type="match status" value="1"/>
</dbReference>
<evidence type="ECO:0000256" key="3">
    <source>
        <dbReference type="ARBA" id="ARBA00022801"/>
    </source>
</evidence>
<proteinExistence type="predicted"/>
<comment type="caution">
    <text evidence="6">The sequence shown here is derived from an EMBL/GenBank/DDBJ whole genome shotgun (WGS) entry which is preliminary data.</text>
</comment>
<keyword evidence="4" id="KW-0862">Zinc</keyword>
<dbReference type="OrthoDB" id="9802991at2"/>
<evidence type="ECO:0000313" key="7">
    <source>
        <dbReference type="Proteomes" id="UP000229730"/>
    </source>
</evidence>
<evidence type="ECO:0000256" key="4">
    <source>
        <dbReference type="ARBA" id="ARBA00022833"/>
    </source>
</evidence>
<evidence type="ECO:0000256" key="2">
    <source>
        <dbReference type="ARBA" id="ARBA00022723"/>
    </source>
</evidence>
<dbReference type="GO" id="GO:0016787">
    <property type="term" value="F:hydrolase activity"/>
    <property type="evidence" value="ECO:0007669"/>
    <property type="project" value="UniProtKB-KW"/>
</dbReference>
<feature type="domain" description="Metallo-beta-lactamase" evidence="5">
    <location>
        <begin position="13"/>
        <end position="193"/>
    </location>
</feature>